<feature type="region of interest" description="Disordered" evidence="1">
    <location>
        <begin position="1342"/>
        <end position="1377"/>
    </location>
</feature>
<feature type="region of interest" description="Disordered" evidence="1">
    <location>
        <begin position="693"/>
        <end position="725"/>
    </location>
</feature>
<keyword evidence="2" id="KW-0472">Membrane</keyword>
<feature type="compositionally biased region" description="Polar residues" evidence="1">
    <location>
        <begin position="1954"/>
        <end position="1964"/>
    </location>
</feature>
<feature type="region of interest" description="Disordered" evidence="1">
    <location>
        <begin position="1859"/>
        <end position="1984"/>
    </location>
</feature>
<keyword evidence="2" id="KW-1133">Transmembrane helix</keyword>
<feature type="compositionally biased region" description="Acidic residues" evidence="1">
    <location>
        <begin position="697"/>
        <end position="707"/>
    </location>
</feature>
<feature type="compositionally biased region" description="Low complexity" evidence="1">
    <location>
        <begin position="1243"/>
        <end position="1262"/>
    </location>
</feature>
<feature type="compositionally biased region" description="Polar residues" evidence="1">
    <location>
        <begin position="1901"/>
        <end position="1943"/>
    </location>
</feature>
<feature type="region of interest" description="Disordered" evidence="1">
    <location>
        <begin position="1645"/>
        <end position="1680"/>
    </location>
</feature>
<feature type="compositionally biased region" description="Low complexity" evidence="1">
    <location>
        <begin position="1520"/>
        <end position="1536"/>
    </location>
</feature>
<feature type="transmembrane region" description="Helical" evidence="2">
    <location>
        <begin position="2014"/>
        <end position="2041"/>
    </location>
</feature>
<feature type="region of interest" description="Disordered" evidence="1">
    <location>
        <begin position="997"/>
        <end position="1021"/>
    </location>
</feature>
<dbReference type="Xenbase" id="XB-GENE-29092379">
    <property type="gene designation" value="LOC116406915"/>
</dbReference>
<sequence>MKKHTDTTIQPPLTKHSVSVNNEEKYLSAVITTQKSSFSTGIQSTSNSYLPLSAFHKTTQPFLFKTMILQSTEENIHTKPTSRAKISYVTRNVTHLSRTSNRNTVPPYPTVTIIHLLSNITESSSSTGSSYQSSSNSYSPLSAIHKTKSQLSALKTTISQKKHSEPVSRSEVSYVTINATRILSTSNKNMIPFYPTMTIRPLLSNSTEKSSSTGSSSMSSSNSYSLHSAIQKTVSKPSSLKTTIYQSTEENKHSELTSRAEISYFTMNTTDMLSASNTVPSYPTVTFSHLLSNNTRSSFSTGSSSKPSSNSYSPLSAIHKSISLSSSLKTTVFQRSEEHKLSGPTRRAAISYFTMNASNLSSAINRNTPTSTNLIINHMLSYNTDNSSSTGSSTQAVSNSYSPLSTNYKTITQPSSLQMMIFQSTEEHKHLEPTSRAEMFYFTRDAIHMSSTSKINTVPSYATVTISHLLSNSTKTSSSTGSSSQPVSNSYSPFSAILETISQPSSVKTMIFQSTEENKPSEPTSTENMSYFTRSATHMSSTNYITIVPSNPTVTISHLLLNSTQSSSSTGSSIQPASNSYTPLSVIHNSKRQPSSLQTILFQSTQETKHIEQNSRAEMSYFTRNATHVSSTSKIKTVSSYPAMTISHLLLNNTESSFSTGPSSQSASKTYSPLSAIFKTISQPSSNYKKTTIFQSTEEDQTSETEISDFTRKDSHMSSTINRNSVPFYPTVTMSHLLSDSKESSSSTGSSTQPASNSYSPLPVILSTISKPSNKHSEQTSKTDMFYFIKTSTHMSSHTNRNTVPSYPTLTNSNLLSNSTESSSITGSSTLPASKNYSPVSAIHNTISQPPSLKMTIFQRTKEYKPSESTSRAEISYITGNATGMLLTNNINMVTSYPTVTNNTGTSVSTGSISQSASNNYPPLSVTNKSINKPSLLQTMILQSTEESKHSESTRRAEIFDFTMKDDTSSTSNRNTVPSTEATILLTSNESVIDPISTESTEKSTKIRISPGTGSSNSDPSAIETISQHASTNAVKHVNTDENSKLVTTEYKKILHSTVSISQPINKSPGTSHSIISHHISTNTMIPSNIKSSSYTTYTTFTSNQGPSLTTEPITEPISTKGITYNSTEQSRHLPSTKNTRTSHSSVTISNHLLSKTWISSSVGSNIKSPSISYMETFPSTETLRQTLSITSAIPRSKEGNKDLALFNTTVKAYPTKPISDLSSFKTYTETPPSEVNKKHQLSTSISSPSSTETSNQSVSTSNIVLSNSTKATSEPPTTKSVTSLIREGNSYSVPSSASETIHPTISVSQDFLTSTSFFSAIINSASSSTIVSSYRNSTIIQTSSTKNMTSPGKKENSHLASTDNDKSPTSNITNSNLLSTTTSFVPTSQSSTTSIIALSNTSKASGKLPSTNSVSPTYGAGKYNTLLSNSTERTHPAVSATEQSTKTDISSANGTIIHSHSVSTSKTLPFHAVGTINQSASTISVAFLSTEESKHSKSSSNTETPMLKVTDVHLLPTSKTISSSSGSTSQSTFKSNTPLLNTTKTTSQLSGTETTYPIVSIHHFLSEITGAFPTLRTTAYYDFTSSTIDSHSVVTINHMSSTKRVTSPGENESNHSTPTYNTETDPTKVTISNMLTTGMKMSSISGLKSQSTSTSNKTLSNITEATSQQPSTKSVTTPSTERINYSEKGKTYSTISTITKYSSSTGTTIHSASPNNILLSHATEDTNQAPLTKHITSLGIKGNVHSATTNNIEANSSQLTNRKLFSTDKTISSNTRPISQSASTISMELLKTIEATNQLPLTTRVTTPNKTGNNYSDPANGEEKSHSTVPISNVLSISTRNYSSSSTTAYSGSTIKILPSHETGNGNQITLTKSATSSGKKENFNSATTKNNKTTHSKVMLSTSVVISSSTGLRRQSPSTMNTTKPASQLSSTPSTKQNNHSELTKRAEKTHPTSSISYFSPVSTKNSSTKQTTTYPSSSSSMPSHVIWTINQTSSTKTVTFPVFSSNISLPFWAIILICLAVILVAVLLLAGCCLVVVFTRRRHRRHEIYHVTEF</sequence>
<feature type="compositionally biased region" description="Basic and acidic residues" evidence="1">
    <location>
        <begin position="1944"/>
        <end position="1953"/>
    </location>
</feature>
<keyword evidence="2" id="KW-0812">Transmembrane</keyword>
<dbReference type="RefSeq" id="XP_031747896.1">
    <property type="nucleotide sequence ID" value="XM_031892036.1"/>
</dbReference>
<feature type="compositionally biased region" description="Polar residues" evidence="1">
    <location>
        <begin position="1804"/>
        <end position="1818"/>
    </location>
</feature>
<feature type="region of interest" description="Disordered" evidence="1">
    <location>
        <begin position="739"/>
        <end position="761"/>
    </location>
</feature>
<evidence type="ECO:0000256" key="1">
    <source>
        <dbReference type="SAM" id="MobiDB-lite"/>
    </source>
</evidence>
<protein>
    <submittedName>
        <fullName evidence="4">Mucin-3A-like</fullName>
    </submittedName>
</protein>
<evidence type="ECO:0000313" key="4">
    <source>
        <dbReference type="RefSeq" id="XP_031747896.1"/>
    </source>
</evidence>
<dbReference type="AGR" id="Xenbase:XB-GENE-29092379"/>
<feature type="region of interest" description="Disordered" evidence="1">
    <location>
        <begin position="1520"/>
        <end position="1540"/>
    </location>
</feature>
<feature type="compositionally biased region" description="Low complexity" evidence="1">
    <location>
        <begin position="739"/>
        <end position="758"/>
    </location>
</feature>
<evidence type="ECO:0000313" key="3">
    <source>
        <dbReference type="Proteomes" id="UP000008143"/>
    </source>
</evidence>
<dbReference type="OrthoDB" id="10608949at2759"/>
<dbReference type="KEGG" id="xtr:116406915"/>
<feature type="compositionally biased region" description="Polar residues" evidence="1">
    <location>
        <begin position="1222"/>
        <end position="1234"/>
    </location>
</feature>
<name>A0A8J1ITS4_XENTR</name>
<feature type="compositionally biased region" description="Polar residues" evidence="1">
    <location>
        <begin position="1012"/>
        <end position="1021"/>
    </location>
</feature>
<feature type="compositionally biased region" description="Low complexity" evidence="1">
    <location>
        <begin position="1965"/>
        <end position="1984"/>
    </location>
</feature>
<accession>A0A8J1ITS4</accession>
<evidence type="ECO:0000313" key="5">
    <source>
        <dbReference type="Xenbase" id="XB-GENE-29092379"/>
    </source>
</evidence>
<dbReference type="GeneID" id="116406915"/>
<feature type="compositionally biased region" description="Polar residues" evidence="1">
    <location>
        <begin position="1863"/>
        <end position="1895"/>
    </location>
</feature>
<dbReference type="Proteomes" id="UP000008143">
    <property type="component" value="Chromosome 8"/>
</dbReference>
<organism evidence="3 4">
    <name type="scientific">Xenopus tropicalis</name>
    <name type="common">Western clawed frog</name>
    <name type="synonym">Silurana tropicalis</name>
    <dbReference type="NCBI Taxonomy" id="8364"/>
    <lineage>
        <taxon>Eukaryota</taxon>
        <taxon>Metazoa</taxon>
        <taxon>Chordata</taxon>
        <taxon>Craniata</taxon>
        <taxon>Vertebrata</taxon>
        <taxon>Euteleostomi</taxon>
        <taxon>Amphibia</taxon>
        <taxon>Batrachia</taxon>
        <taxon>Anura</taxon>
        <taxon>Pipoidea</taxon>
        <taxon>Pipidae</taxon>
        <taxon>Xenopodinae</taxon>
        <taxon>Xenopus</taxon>
        <taxon>Silurana</taxon>
    </lineage>
</organism>
<feature type="compositionally biased region" description="Polar residues" evidence="1">
    <location>
        <begin position="1342"/>
        <end position="1351"/>
    </location>
</feature>
<feature type="compositionally biased region" description="Low complexity" evidence="1">
    <location>
        <begin position="1368"/>
        <end position="1377"/>
    </location>
</feature>
<keyword evidence="3" id="KW-1185">Reference proteome</keyword>
<feature type="region of interest" description="Disordered" evidence="1">
    <location>
        <begin position="1222"/>
        <end position="1281"/>
    </location>
</feature>
<feature type="compositionally biased region" description="Polar residues" evidence="1">
    <location>
        <begin position="1263"/>
        <end position="1281"/>
    </location>
</feature>
<feature type="region of interest" description="Disordered" evidence="1">
    <location>
        <begin position="1602"/>
        <end position="1627"/>
    </location>
</feature>
<evidence type="ECO:0000256" key="2">
    <source>
        <dbReference type="SAM" id="Phobius"/>
    </source>
</evidence>
<gene>
    <name evidence="4 5" type="primary">LOC116406915</name>
</gene>
<proteinExistence type="predicted"/>
<feature type="region of interest" description="Disordered" evidence="1">
    <location>
        <begin position="1804"/>
        <end position="1830"/>
    </location>
</feature>
<reference evidence="4" key="1">
    <citation type="submission" date="2025-08" db="UniProtKB">
        <authorList>
            <consortium name="RefSeq"/>
        </authorList>
    </citation>
    <scope>IDENTIFICATION</scope>
    <source>
        <strain evidence="4">Nigerian</strain>
        <tissue evidence="4">Liver and blood</tissue>
    </source>
</reference>
<dbReference type="OMA" id="HISTNTM"/>